<dbReference type="AlphaFoldDB" id="A0A5C6ANK7"/>
<gene>
    <name evidence="9 11" type="primary">lnt</name>
    <name evidence="11" type="ORF">Pla108_16380</name>
</gene>
<dbReference type="NCBIfam" id="TIGR00546">
    <property type="entry name" value="lnt"/>
    <property type="match status" value="1"/>
</dbReference>
<evidence type="ECO:0000256" key="8">
    <source>
        <dbReference type="ARBA" id="ARBA00023315"/>
    </source>
</evidence>
<keyword evidence="6 9" id="KW-1133">Transmembrane helix</keyword>
<dbReference type="Pfam" id="PF20154">
    <property type="entry name" value="LNT_N"/>
    <property type="match status" value="1"/>
</dbReference>
<evidence type="ECO:0000313" key="11">
    <source>
        <dbReference type="EMBL" id="TWU00686.1"/>
    </source>
</evidence>
<accession>A0A5C6ANK7</accession>
<comment type="caution">
    <text evidence="11">The sequence shown here is derived from an EMBL/GenBank/DDBJ whole genome shotgun (WGS) entry which is preliminary data.</text>
</comment>
<comment type="subcellular location">
    <subcellularLocation>
        <location evidence="1 9">Cell membrane</location>
        <topology evidence="1 9">Multi-pass membrane protein</topology>
    </subcellularLocation>
</comment>
<dbReference type="InterPro" id="IPR036526">
    <property type="entry name" value="C-N_Hydrolase_sf"/>
</dbReference>
<dbReference type="Proteomes" id="UP000317421">
    <property type="component" value="Unassembled WGS sequence"/>
</dbReference>
<dbReference type="InterPro" id="IPR045378">
    <property type="entry name" value="LNT_N"/>
</dbReference>
<evidence type="ECO:0000256" key="9">
    <source>
        <dbReference type="HAMAP-Rule" id="MF_01148"/>
    </source>
</evidence>
<evidence type="ECO:0000259" key="10">
    <source>
        <dbReference type="PROSITE" id="PS50263"/>
    </source>
</evidence>
<evidence type="ECO:0000256" key="1">
    <source>
        <dbReference type="ARBA" id="ARBA00004651"/>
    </source>
</evidence>
<keyword evidence="11" id="KW-0449">Lipoprotein</keyword>
<feature type="transmembrane region" description="Helical" evidence="9">
    <location>
        <begin position="34"/>
        <end position="50"/>
    </location>
</feature>
<dbReference type="RefSeq" id="WP_146444332.1">
    <property type="nucleotide sequence ID" value="NZ_SJPR01000001.1"/>
</dbReference>
<dbReference type="SUPFAM" id="SSF56317">
    <property type="entry name" value="Carbon-nitrogen hydrolase"/>
    <property type="match status" value="1"/>
</dbReference>
<dbReference type="InterPro" id="IPR004563">
    <property type="entry name" value="Apolipo_AcylTrfase"/>
</dbReference>
<organism evidence="11 12">
    <name type="scientific">Botrimarina colliarenosi</name>
    <dbReference type="NCBI Taxonomy" id="2528001"/>
    <lineage>
        <taxon>Bacteria</taxon>
        <taxon>Pseudomonadati</taxon>
        <taxon>Planctomycetota</taxon>
        <taxon>Planctomycetia</taxon>
        <taxon>Pirellulales</taxon>
        <taxon>Lacipirellulaceae</taxon>
        <taxon>Botrimarina</taxon>
    </lineage>
</organism>
<dbReference type="PANTHER" id="PTHR38686:SF1">
    <property type="entry name" value="APOLIPOPROTEIN N-ACYLTRANSFERASE"/>
    <property type="match status" value="1"/>
</dbReference>
<feature type="transmembrane region" description="Helical" evidence="9">
    <location>
        <begin position="159"/>
        <end position="186"/>
    </location>
</feature>
<dbReference type="GO" id="GO:0042158">
    <property type="term" value="P:lipoprotein biosynthetic process"/>
    <property type="evidence" value="ECO:0007669"/>
    <property type="project" value="UniProtKB-UniRule"/>
</dbReference>
<comment type="catalytic activity">
    <reaction evidence="9">
        <text>N-terminal S-1,2-diacyl-sn-glyceryl-L-cysteinyl-[lipoprotein] + a glycerophospholipid = N-acyl-S-1,2-diacyl-sn-glyceryl-L-cysteinyl-[lipoprotein] + a 2-acyl-sn-glycero-3-phospholipid + H(+)</text>
        <dbReference type="Rhea" id="RHEA:48228"/>
        <dbReference type="Rhea" id="RHEA-COMP:14681"/>
        <dbReference type="Rhea" id="RHEA-COMP:14684"/>
        <dbReference type="ChEBI" id="CHEBI:15378"/>
        <dbReference type="ChEBI" id="CHEBI:136912"/>
        <dbReference type="ChEBI" id="CHEBI:140656"/>
        <dbReference type="ChEBI" id="CHEBI:140657"/>
        <dbReference type="ChEBI" id="CHEBI:140660"/>
        <dbReference type="EC" id="2.3.1.269"/>
    </reaction>
</comment>
<keyword evidence="7 9" id="KW-0472">Membrane</keyword>
<name>A0A5C6ANK7_9BACT</name>
<feature type="transmembrane region" description="Helical" evidence="9">
    <location>
        <begin position="193"/>
        <end position="211"/>
    </location>
</feature>
<feature type="transmembrane region" description="Helical" evidence="9">
    <location>
        <begin position="119"/>
        <end position="139"/>
    </location>
</feature>
<keyword evidence="12" id="KW-1185">Reference proteome</keyword>
<dbReference type="EMBL" id="SJPR01000001">
    <property type="protein sequence ID" value="TWU00686.1"/>
    <property type="molecule type" value="Genomic_DNA"/>
</dbReference>
<comment type="function">
    <text evidence="9">Catalyzes the phospholipid dependent N-acylation of the N-terminal cysteine of apolipoprotein, the last step in lipoprotein maturation.</text>
</comment>
<dbReference type="UniPathway" id="UPA00666"/>
<protein>
    <recommendedName>
        <fullName evidence="9">Apolipoprotein N-acyltransferase</fullName>
        <shortName evidence="9">ALP N-acyltransferase</shortName>
        <ecNumber evidence="9">2.3.1.269</ecNumber>
    </recommendedName>
</protein>
<keyword evidence="4 9" id="KW-0808">Transferase</keyword>
<keyword evidence="5 9" id="KW-0812">Transmembrane</keyword>
<feature type="transmembrane region" description="Helical" evidence="9">
    <location>
        <begin position="12"/>
        <end position="28"/>
    </location>
</feature>
<evidence type="ECO:0000313" key="12">
    <source>
        <dbReference type="Proteomes" id="UP000317421"/>
    </source>
</evidence>
<evidence type="ECO:0000256" key="5">
    <source>
        <dbReference type="ARBA" id="ARBA00022692"/>
    </source>
</evidence>
<dbReference type="EC" id="2.3.1.269" evidence="9"/>
<evidence type="ECO:0000256" key="6">
    <source>
        <dbReference type="ARBA" id="ARBA00022989"/>
    </source>
</evidence>
<dbReference type="Pfam" id="PF00795">
    <property type="entry name" value="CN_hydrolase"/>
    <property type="match status" value="1"/>
</dbReference>
<reference evidence="11 12" key="1">
    <citation type="submission" date="2019-02" db="EMBL/GenBank/DDBJ databases">
        <title>Deep-cultivation of Planctomycetes and their phenomic and genomic characterization uncovers novel biology.</title>
        <authorList>
            <person name="Wiegand S."/>
            <person name="Jogler M."/>
            <person name="Boedeker C."/>
            <person name="Pinto D."/>
            <person name="Vollmers J."/>
            <person name="Rivas-Marin E."/>
            <person name="Kohn T."/>
            <person name="Peeters S.H."/>
            <person name="Heuer A."/>
            <person name="Rast P."/>
            <person name="Oberbeckmann S."/>
            <person name="Bunk B."/>
            <person name="Jeske O."/>
            <person name="Meyerdierks A."/>
            <person name="Storesund J.E."/>
            <person name="Kallscheuer N."/>
            <person name="Luecker S."/>
            <person name="Lage O.M."/>
            <person name="Pohl T."/>
            <person name="Merkel B.J."/>
            <person name="Hornburger P."/>
            <person name="Mueller R.-W."/>
            <person name="Bruemmer F."/>
            <person name="Labrenz M."/>
            <person name="Spormann A.M."/>
            <person name="Op Den Camp H."/>
            <person name="Overmann J."/>
            <person name="Amann R."/>
            <person name="Jetten M.S.M."/>
            <person name="Mascher T."/>
            <person name="Medema M.H."/>
            <person name="Devos D.P."/>
            <person name="Kaster A.-K."/>
            <person name="Ovreas L."/>
            <person name="Rohde M."/>
            <person name="Galperin M.Y."/>
            <person name="Jogler C."/>
        </authorList>
    </citation>
    <scope>NUCLEOTIDE SEQUENCE [LARGE SCALE GENOMIC DNA]</scope>
    <source>
        <strain evidence="11 12">Pla108</strain>
    </source>
</reference>
<dbReference type="OrthoDB" id="9804277at2"/>
<dbReference type="Gene3D" id="3.60.110.10">
    <property type="entry name" value="Carbon-nitrogen hydrolase"/>
    <property type="match status" value="1"/>
</dbReference>
<evidence type="ECO:0000256" key="3">
    <source>
        <dbReference type="ARBA" id="ARBA00022475"/>
    </source>
</evidence>
<feature type="transmembrane region" description="Helical" evidence="9">
    <location>
        <begin position="87"/>
        <end position="107"/>
    </location>
</feature>
<evidence type="ECO:0000256" key="2">
    <source>
        <dbReference type="ARBA" id="ARBA00010065"/>
    </source>
</evidence>
<comment type="similarity">
    <text evidence="2 9">Belongs to the CN hydrolase family. Apolipoprotein N-acyltransferase subfamily.</text>
</comment>
<dbReference type="CDD" id="cd07571">
    <property type="entry name" value="ALP_N-acyl_transferase"/>
    <property type="match status" value="1"/>
</dbReference>
<sequence>MTASHQDTDVRPPRVLLVGALGAVLLWLAQPPAALWPLAWVAPGVWLWLAESPAVWRRREYLKMWLAGSLYWLLAVHWVRLPHPLTPLGWAPLALYLGLYPTALVALVRTARRSWNWPLWLAAPVVWTGLELLQARLFTGFLMGAVSHSQAGQPWVRSIAAYAGAYGVTFAVVLVAAAMTSLALAWRSPARNGRAAGLAVALVAVLAAGWGSRASSVIDPDAGADRPRVALIQGDTRATWDPDPDRGERIMARQMALSRDAFEQSRRDGQPLDLVVWPENMFRSPLETFDGGFDPPPAAEDWIVSRVVNTNSWFDALTDVVGGAAVLVGIDRFDRGTGAAGAPTTDVYNCLALADGEGRLVSYYDKTHLVPFGEYIPFASGMPVLYYLTPMSEGLHAGAGPVALEAPLRAGGVLRLCPSICYETVVPHVIRRQVATLTSTGGRPDALVNVTNDAWFWGASELDMHLACAVYRAVENGLPLLVAANGGLTAVIDAQGAVQAVGPRMAEHVLVADVPLRTARPTLYSQVGDLFAGACLAACAALTGRRLWRQRTE</sequence>
<feature type="transmembrane region" description="Helical" evidence="9">
    <location>
        <begin position="62"/>
        <end position="81"/>
    </location>
</feature>
<dbReference type="InterPro" id="IPR003010">
    <property type="entry name" value="C-N_Hydrolase"/>
</dbReference>
<dbReference type="PROSITE" id="PS50263">
    <property type="entry name" value="CN_HYDROLASE"/>
    <property type="match status" value="1"/>
</dbReference>
<evidence type="ECO:0000256" key="7">
    <source>
        <dbReference type="ARBA" id="ARBA00023136"/>
    </source>
</evidence>
<evidence type="ECO:0000256" key="4">
    <source>
        <dbReference type="ARBA" id="ARBA00022679"/>
    </source>
</evidence>
<dbReference type="GO" id="GO:0005886">
    <property type="term" value="C:plasma membrane"/>
    <property type="evidence" value="ECO:0007669"/>
    <property type="project" value="UniProtKB-SubCell"/>
</dbReference>
<dbReference type="GO" id="GO:0016410">
    <property type="term" value="F:N-acyltransferase activity"/>
    <property type="evidence" value="ECO:0007669"/>
    <property type="project" value="UniProtKB-UniRule"/>
</dbReference>
<dbReference type="HAMAP" id="MF_01148">
    <property type="entry name" value="Lnt"/>
    <property type="match status" value="1"/>
</dbReference>
<comment type="pathway">
    <text evidence="9">Protein modification; lipoprotein biosynthesis (N-acyl transfer).</text>
</comment>
<feature type="domain" description="CN hydrolase" evidence="10">
    <location>
        <begin position="227"/>
        <end position="516"/>
    </location>
</feature>
<keyword evidence="8 9" id="KW-0012">Acyltransferase</keyword>
<dbReference type="PANTHER" id="PTHR38686">
    <property type="entry name" value="APOLIPOPROTEIN N-ACYLTRANSFERASE"/>
    <property type="match status" value="1"/>
</dbReference>
<proteinExistence type="inferred from homology"/>
<keyword evidence="3 9" id="KW-1003">Cell membrane</keyword>